<reference evidence="2 3" key="1">
    <citation type="journal article" date="2010" name="Nat. Biotechnol.">
        <title>Genome sequence of the model mushroom Schizophyllum commune.</title>
        <authorList>
            <person name="Ohm R.A."/>
            <person name="de Jong J.F."/>
            <person name="Lugones L.G."/>
            <person name="Aerts A."/>
            <person name="Kothe E."/>
            <person name="Stajich J.E."/>
            <person name="de Vries R.P."/>
            <person name="Record E."/>
            <person name="Levasseur A."/>
            <person name="Baker S.E."/>
            <person name="Bartholomew K.A."/>
            <person name="Coutinho P.M."/>
            <person name="Erdmann S."/>
            <person name="Fowler T.J."/>
            <person name="Gathman A.C."/>
            <person name="Lombard V."/>
            <person name="Henrissat B."/>
            <person name="Knabe N."/>
            <person name="Kuees U."/>
            <person name="Lilly W.W."/>
            <person name="Lindquist E."/>
            <person name="Lucas S."/>
            <person name="Magnuson J.K."/>
            <person name="Piumi F."/>
            <person name="Raudaskoski M."/>
            <person name="Salamov A."/>
            <person name="Schmutz J."/>
            <person name="Schwarze F.W.M.R."/>
            <person name="vanKuyk P.A."/>
            <person name="Horton J.S."/>
            <person name="Grigoriev I.V."/>
            <person name="Woesten H.A.B."/>
        </authorList>
    </citation>
    <scope>NUCLEOTIDE SEQUENCE [LARGE SCALE GENOMIC DNA]</scope>
    <source>
        <strain evidence="3">H4-8 / FGSC 9210</strain>
    </source>
</reference>
<organism evidence="3">
    <name type="scientific">Schizophyllum commune (strain H4-8 / FGSC 9210)</name>
    <name type="common">Split gill fungus</name>
    <dbReference type="NCBI Taxonomy" id="578458"/>
    <lineage>
        <taxon>Eukaryota</taxon>
        <taxon>Fungi</taxon>
        <taxon>Dikarya</taxon>
        <taxon>Basidiomycota</taxon>
        <taxon>Agaricomycotina</taxon>
        <taxon>Agaricomycetes</taxon>
        <taxon>Agaricomycetidae</taxon>
        <taxon>Agaricales</taxon>
        <taxon>Schizophyllaceae</taxon>
        <taxon>Schizophyllum</taxon>
    </lineage>
</organism>
<feature type="non-terminal residue" evidence="2">
    <location>
        <position position="603"/>
    </location>
</feature>
<feature type="compositionally biased region" description="Acidic residues" evidence="1">
    <location>
        <begin position="564"/>
        <end position="589"/>
    </location>
</feature>
<accession>D8Q651</accession>
<evidence type="ECO:0000313" key="2">
    <source>
        <dbReference type="EMBL" id="EFI97523.1"/>
    </source>
</evidence>
<dbReference type="VEuPathDB" id="FungiDB:SCHCODRAFT_02731907"/>
<dbReference type="EMBL" id="GL377306">
    <property type="protein sequence ID" value="EFI97523.1"/>
    <property type="molecule type" value="Genomic_DNA"/>
</dbReference>
<evidence type="ECO:0000256" key="1">
    <source>
        <dbReference type="SAM" id="MobiDB-lite"/>
    </source>
</evidence>
<evidence type="ECO:0000313" key="3">
    <source>
        <dbReference type="Proteomes" id="UP000007431"/>
    </source>
</evidence>
<feature type="region of interest" description="Disordered" evidence="1">
    <location>
        <begin position="557"/>
        <end position="603"/>
    </location>
</feature>
<name>D8Q651_SCHCM</name>
<sequence>MDSDTSLVDLPSPLAKLTHVLMDMRETLDRDKTAKSLNKKTHPLTKKALTLLRTNPLKQLFEHPPSNEPYTIFLLRERAGDVVSALYPFGILAELVNRGVSTIWVLGEPEVVWAGVFRWAEYLLIDAVDLPVELTTFDMRYTLNNAIDAVHAALVQLPSLPLEQARAILLSSEYDAVRLIVVIWLEWPRFLPKITVKDHKPSIIPCISLLHALWPVIGKDNDTRSVLLAQLLGARRGSSRRLFRTIATHLEAFANCEEYRLHLEFIPFIRLASELARIPELRQEGFPSKLVSVAVSTVMFSLDKYPSAATTVCWLLSCLCYCDDRAIAVAIKHGSFPLLVQTRNRYPQLDSSKDYALMRHALARPSVVKHFHDSLETLDDGLQLSLDEERTVKLARHRYELWEEAEVEWDEDAVCGNDSCEAGEDAPLRASARSSQGSASHSVSSNIHICFKYLAEAAMASLPPREVHFLAIIGRDWLENNYARLAQEHGESLDLKLDVSEGELCRLAEPLSPQPGMGIHLVMMDVAYFRRRALIYRSFMFLPAPRRECSPFKTLTQVVFSTDPDGEDDEDEEGDGEDGDNDASDEDDENIPRMGTTKTKRTV</sequence>
<protein>
    <submittedName>
        <fullName evidence="2">Uncharacterized protein</fullName>
    </submittedName>
</protein>
<dbReference type="HOGENOM" id="CLU_452807_0_0_1"/>
<dbReference type="InParanoid" id="D8Q651"/>
<dbReference type="Proteomes" id="UP000007431">
    <property type="component" value="Unassembled WGS sequence"/>
</dbReference>
<keyword evidence="3" id="KW-1185">Reference proteome</keyword>
<proteinExistence type="predicted"/>
<dbReference type="AlphaFoldDB" id="D8Q651"/>
<gene>
    <name evidence="2" type="ORF">SCHCODRAFT_109446</name>
</gene>